<dbReference type="EMBL" id="GGFM01008943">
    <property type="protein sequence ID" value="MBW29694.1"/>
    <property type="molecule type" value="Transcribed_RNA"/>
</dbReference>
<evidence type="ECO:0000313" key="3">
    <source>
        <dbReference type="EMBL" id="MBW29694.1"/>
    </source>
</evidence>
<keyword evidence="1" id="KW-0472">Membrane</keyword>
<feature type="transmembrane region" description="Helical" evidence="1">
    <location>
        <begin position="65"/>
        <end position="87"/>
    </location>
</feature>
<keyword evidence="1" id="KW-0812">Transmembrane</keyword>
<name>A0A2M3ZMB9_9DIPT</name>
<feature type="signal peptide" evidence="2">
    <location>
        <begin position="1"/>
        <end position="31"/>
    </location>
</feature>
<accession>A0A2M3ZMB9</accession>
<keyword evidence="2" id="KW-0732">Signal</keyword>
<evidence type="ECO:0000256" key="2">
    <source>
        <dbReference type="SAM" id="SignalP"/>
    </source>
</evidence>
<proteinExistence type="predicted"/>
<feature type="chain" id="PRO_5014805014" evidence="2">
    <location>
        <begin position="32"/>
        <end position="121"/>
    </location>
</feature>
<organism evidence="3">
    <name type="scientific">Anopheles braziliensis</name>
    <dbReference type="NCBI Taxonomy" id="58242"/>
    <lineage>
        <taxon>Eukaryota</taxon>
        <taxon>Metazoa</taxon>
        <taxon>Ecdysozoa</taxon>
        <taxon>Arthropoda</taxon>
        <taxon>Hexapoda</taxon>
        <taxon>Insecta</taxon>
        <taxon>Pterygota</taxon>
        <taxon>Neoptera</taxon>
        <taxon>Endopterygota</taxon>
        <taxon>Diptera</taxon>
        <taxon>Nematocera</taxon>
        <taxon>Culicoidea</taxon>
        <taxon>Culicidae</taxon>
        <taxon>Anophelinae</taxon>
        <taxon>Anopheles</taxon>
    </lineage>
</organism>
<dbReference type="AlphaFoldDB" id="A0A2M3ZMB9"/>
<keyword evidence="1" id="KW-1133">Transmembrane helix</keyword>
<evidence type="ECO:0000256" key="1">
    <source>
        <dbReference type="SAM" id="Phobius"/>
    </source>
</evidence>
<protein>
    <submittedName>
        <fullName evidence="3">Putative secreted peptide</fullName>
    </submittedName>
</protein>
<reference evidence="3" key="1">
    <citation type="submission" date="2018-01" db="EMBL/GenBank/DDBJ databases">
        <title>An insight into the sialome of Amazonian anophelines.</title>
        <authorList>
            <person name="Ribeiro J.M."/>
            <person name="Scarpassa V."/>
            <person name="Calvo E."/>
        </authorList>
    </citation>
    <scope>NUCLEOTIDE SEQUENCE</scope>
    <source>
        <tissue evidence="3">Salivary glands</tissue>
    </source>
</reference>
<sequence length="121" mass="14368">MVFVSCVHLFRFFLLLLHVFVFHSFPHNIFCYTLHTMRFVVHSRPFPLVEFDLPTQQQQPCFHHFFFVCFCFIICSKPFVYLFNYLFPFSSAKSYPQQSSPPSFHTATHLPLGGASFFVLW</sequence>